<sequence>MISNMTLDPEFVVYTAAHPVPVALATQIGVVPGAAGASSPVDPGILAARQKMESTISGVFVKFLPSLDLVTETKHTIRSFDGAEITIHEFVRKDLPEPTKPSPAVLYLHGGGFVCCPIENLARPCMAQFVCDFGVRTFGVEYRYAPEYPNPTPIEDCFAALKWLSQSAETLKIDPARIAIFGESAGGGLVAGLALMARDRELSPPIAKQLMLYPMLDDRSSKRHYNKDSCRDQSLTQMIDLLDACWSVYLGAKVGRAEQSELTNVSVYASPARATDLTGLPPAYIEVGGLDWFRDEGIQFATALAKADVDVEFHLYRGLSHIYDLAAPDISATKNAKDNRRRAIIGI</sequence>
<evidence type="ECO:0000313" key="3">
    <source>
        <dbReference type="EMBL" id="CEO57870.1"/>
    </source>
</evidence>
<reference evidence="3" key="1">
    <citation type="submission" date="2015-01" db="EMBL/GenBank/DDBJ databases">
        <authorList>
            <person name="Durling Mikael"/>
        </authorList>
    </citation>
    <scope>NUCLEOTIDE SEQUENCE</scope>
</reference>
<organism evidence="3">
    <name type="scientific">Bionectria ochroleuca</name>
    <name type="common">Gliocladium roseum</name>
    <dbReference type="NCBI Taxonomy" id="29856"/>
    <lineage>
        <taxon>Eukaryota</taxon>
        <taxon>Fungi</taxon>
        <taxon>Dikarya</taxon>
        <taxon>Ascomycota</taxon>
        <taxon>Pezizomycotina</taxon>
        <taxon>Sordariomycetes</taxon>
        <taxon>Hypocreomycetidae</taxon>
        <taxon>Hypocreales</taxon>
        <taxon>Bionectriaceae</taxon>
        <taxon>Clonostachys</taxon>
    </lineage>
</organism>
<dbReference type="EMBL" id="CDPU01000170">
    <property type="protein sequence ID" value="CEO57870.1"/>
    <property type="molecule type" value="Genomic_DNA"/>
</dbReference>
<dbReference type="Gene3D" id="3.40.50.1820">
    <property type="entry name" value="alpha/beta hydrolase"/>
    <property type="match status" value="1"/>
</dbReference>
<dbReference type="InterPro" id="IPR013094">
    <property type="entry name" value="AB_hydrolase_3"/>
</dbReference>
<dbReference type="Pfam" id="PF07859">
    <property type="entry name" value="Abhydrolase_3"/>
    <property type="match status" value="1"/>
</dbReference>
<dbReference type="PANTHER" id="PTHR48081:SF8">
    <property type="entry name" value="ALPHA_BETA HYDROLASE FOLD-3 DOMAIN-CONTAINING PROTEIN-RELATED"/>
    <property type="match status" value="1"/>
</dbReference>
<accession>A0A0B7KSC8</accession>
<keyword evidence="1" id="KW-0378">Hydrolase</keyword>
<name>A0A0B7KSC8_BIOOC</name>
<proteinExistence type="predicted"/>
<dbReference type="AlphaFoldDB" id="A0A0B7KSC8"/>
<feature type="domain" description="Alpha/beta hydrolase fold-3" evidence="2">
    <location>
        <begin position="105"/>
        <end position="323"/>
    </location>
</feature>
<dbReference type="GO" id="GO:0016787">
    <property type="term" value="F:hydrolase activity"/>
    <property type="evidence" value="ECO:0007669"/>
    <property type="project" value="UniProtKB-KW"/>
</dbReference>
<gene>
    <name evidence="3" type="ORF">BN869_000013928_1</name>
</gene>
<dbReference type="InterPro" id="IPR029058">
    <property type="entry name" value="AB_hydrolase_fold"/>
</dbReference>
<dbReference type="SUPFAM" id="SSF53474">
    <property type="entry name" value="alpha/beta-Hydrolases"/>
    <property type="match status" value="1"/>
</dbReference>
<evidence type="ECO:0000259" key="2">
    <source>
        <dbReference type="Pfam" id="PF07859"/>
    </source>
</evidence>
<dbReference type="InterPro" id="IPR050300">
    <property type="entry name" value="GDXG_lipolytic_enzyme"/>
</dbReference>
<protein>
    <recommendedName>
        <fullName evidence="2">Alpha/beta hydrolase fold-3 domain-containing protein</fullName>
    </recommendedName>
</protein>
<evidence type="ECO:0000256" key="1">
    <source>
        <dbReference type="ARBA" id="ARBA00022801"/>
    </source>
</evidence>
<dbReference type="PANTHER" id="PTHR48081">
    <property type="entry name" value="AB HYDROLASE SUPERFAMILY PROTEIN C4A8.06C"/>
    <property type="match status" value="1"/>
</dbReference>